<evidence type="ECO:0000313" key="2">
    <source>
        <dbReference type="Proteomes" id="UP000095283"/>
    </source>
</evidence>
<dbReference type="PANTHER" id="PTHR38640:SF1">
    <property type="entry name" value="GEO09659P1"/>
    <property type="match status" value="1"/>
</dbReference>
<keyword evidence="1" id="KW-0812">Transmembrane</keyword>
<keyword evidence="1" id="KW-1133">Transmembrane helix</keyword>
<evidence type="ECO:0000256" key="1">
    <source>
        <dbReference type="SAM" id="Phobius"/>
    </source>
</evidence>
<name>A0A1I7X9X5_HETBA</name>
<protein>
    <submittedName>
        <fullName evidence="3">Integral membrane protein</fullName>
    </submittedName>
</protein>
<accession>A0A1I7X9X5</accession>
<dbReference type="PANTHER" id="PTHR38640">
    <property type="entry name" value="GEO09659P1"/>
    <property type="match status" value="1"/>
</dbReference>
<feature type="transmembrane region" description="Helical" evidence="1">
    <location>
        <begin position="32"/>
        <end position="52"/>
    </location>
</feature>
<keyword evidence="2" id="KW-1185">Reference proteome</keyword>
<reference evidence="3" key="1">
    <citation type="submission" date="2016-11" db="UniProtKB">
        <authorList>
            <consortium name="WormBaseParasite"/>
        </authorList>
    </citation>
    <scope>IDENTIFICATION</scope>
</reference>
<organism evidence="2 3">
    <name type="scientific">Heterorhabditis bacteriophora</name>
    <name type="common">Entomopathogenic nematode worm</name>
    <dbReference type="NCBI Taxonomy" id="37862"/>
    <lineage>
        <taxon>Eukaryota</taxon>
        <taxon>Metazoa</taxon>
        <taxon>Ecdysozoa</taxon>
        <taxon>Nematoda</taxon>
        <taxon>Chromadorea</taxon>
        <taxon>Rhabditida</taxon>
        <taxon>Rhabditina</taxon>
        <taxon>Rhabditomorpha</taxon>
        <taxon>Strongyloidea</taxon>
        <taxon>Heterorhabditidae</taxon>
        <taxon>Heterorhabditis</taxon>
    </lineage>
</organism>
<evidence type="ECO:0000313" key="3">
    <source>
        <dbReference type="WBParaSite" id="Hba_14482"/>
    </source>
</evidence>
<sequence>MLKTSGTTVDIYPLIENIYHVQLVFTTVVGDLAVSNTILFTANIGLGFYVYFRRHLHRLNSWDRVEFRTSSWARTILAASLSIYLLSRARKYLHHVDARVSRISPSPRSLRSPIMAVEKNGHVNSPQRATNGTDFI</sequence>
<dbReference type="Proteomes" id="UP000095283">
    <property type="component" value="Unplaced"/>
</dbReference>
<dbReference type="AlphaFoldDB" id="A0A1I7X9X5"/>
<keyword evidence="1" id="KW-0472">Membrane</keyword>
<proteinExistence type="predicted"/>
<dbReference type="WBParaSite" id="Hba_14482">
    <property type="protein sequence ID" value="Hba_14482"/>
    <property type="gene ID" value="Hba_14482"/>
</dbReference>